<dbReference type="SUPFAM" id="SSF141371">
    <property type="entry name" value="PilZ domain-like"/>
    <property type="match status" value="2"/>
</dbReference>
<accession>A0ABT5R646</accession>
<name>A0ABT5R646_9GAMM</name>
<evidence type="ECO:0000256" key="2">
    <source>
        <dbReference type="ARBA" id="ARBA00022741"/>
    </source>
</evidence>
<keyword evidence="6" id="KW-0282">Flagellum</keyword>
<dbReference type="Pfam" id="PF07238">
    <property type="entry name" value="PilZ"/>
    <property type="match status" value="1"/>
</dbReference>
<dbReference type="InterPro" id="IPR009875">
    <property type="entry name" value="PilZ_domain"/>
</dbReference>
<feature type="domain" description="PilZ" evidence="4">
    <location>
        <begin position="113"/>
        <end position="207"/>
    </location>
</feature>
<dbReference type="Pfam" id="PF12945">
    <property type="entry name" value="PilZNR"/>
    <property type="match status" value="1"/>
</dbReference>
<dbReference type="Proteomes" id="UP001149400">
    <property type="component" value="Unassembled WGS sequence"/>
</dbReference>
<evidence type="ECO:0000256" key="3">
    <source>
        <dbReference type="ARBA" id="ARBA00023143"/>
    </source>
</evidence>
<dbReference type="Gene3D" id="2.30.110.10">
    <property type="entry name" value="Electron Transport, Fmn-binding Protein, Chain A"/>
    <property type="match status" value="1"/>
</dbReference>
<organism evidence="6 7">
    <name type="scientific">Enterovibrio gelatinilyticus</name>
    <dbReference type="NCBI Taxonomy" id="2899819"/>
    <lineage>
        <taxon>Bacteria</taxon>
        <taxon>Pseudomonadati</taxon>
        <taxon>Pseudomonadota</taxon>
        <taxon>Gammaproteobacteria</taxon>
        <taxon>Vibrionales</taxon>
        <taxon>Vibrionaceae</taxon>
        <taxon>Enterovibrio</taxon>
    </lineage>
</organism>
<evidence type="ECO:0000259" key="5">
    <source>
        <dbReference type="Pfam" id="PF12945"/>
    </source>
</evidence>
<keyword evidence="3" id="KW-0975">Bacterial flagellum</keyword>
<keyword evidence="6" id="KW-0966">Cell projection</keyword>
<proteinExistence type="predicted"/>
<keyword evidence="1" id="KW-0973">c-di-GMP</keyword>
<keyword evidence="2" id="KW-0547">Nucleotide-binding</keyword>
<evidence type="ECO:0000256" key="1">
    <source>
        <dbReference type="ARBA" id="ARBA00022636"/>
    </source>
</evidence>
<dbReference type="Gene3D" id="2.40.10.220">
    <property type="entry name" value="predicted glycosyltransferase like domains"/>
    <property type="match status" value="1"/>
</dbReference>
<keyword evidence="7" id="KW-1185">Reference proteome</keyword>
<evidence type="ECO:0000313" key="6">
    <source>
        <dbReference type="EMBL" id="MDD1795310.1"/>
    </source>
</evidence>
<evidence type="ECO:0000259" key="4">
    <source>
        <dbReference type="Pfam" id="PF07238"/>
    </source>
</evidence>
<feature type="domain" description="Type III secretion system flagellar brake protein YcgR PilZN" evidence="5">
    <location>
        <begin position="18"/>
        <end position="106"/>
    </location>
</feature>
<protein>
    <submittedName>
        <fullName evidence="6">Flagellar brake protein</fullName>
    </submittedName>
</protein>
<dbReference type="InterPro" id="IPR012349">
    <property type="entry name" value="Split_barrel_FMN-bd"/>
</dbReference>
<dbReference type="InterPro" id="IPR009926">
    <property type="entry name" value="T3SS_YcgR_PilZN"/>
</dbReference>
<evidence type="ECO:0000313" key="7">
    <source>
        <dbReference type="Proteomes" id="UP001149400"/>
    </source>
</evidence>
<comment type="caution">
    <text evidence="6">The sequence shown here is derived from an EMBL/GenBank/DDBJ whole genome shotgun (WGS) entry which is preliminary data.</text>
</comment>
<keyword evidence="6" id="KW-0969">Cilium</keyword>
<sequence length="226" mass="25637">MQSLKTEGSDSFYRLLAVGARLNIELSDDPRKTQVVSRLVGYRKEQFLLIDCPTGQDPVIERFQIPNNEVIIRAVTDSEFRDVIAFRCLVMGVIQKPIRLLIVSIPDNVAHRQIRQQPRIDTNMSVRIQDSDSTFNATMTDYSVTGCCLEVPANEHLLFEDETLQIVLEYGDSISGKITGSVVAVNNEKDPPTAGLQFDDSESTLRKEFFYQLLFDMRKNDKSLEV</sequence>
<gene>
    <name evidence="6" type="ORF">LRP50_19445</name>
</gene>
<dbReference type="EMBL" id="JAJUBC010000027">
    <property type="protein sequence ID" value="MDD1795310.1"/>
    <property type="molecule type" value="Genomic_DNA"/>
</dbReference>
<dbReference type="RefSeq" id="WP_274166113.1">
    <property type="nucleotide sequence ID" value="NZ_JAJUBC010000027.1"/>
</dbReference>
<reference evidence="6" key="1">
    <citation type="submission" date="2021-12" db="EMBL/GenBank/DDBJ databases">
        <title>Enterovibrio ZSDZ35 sp. nov. and Enterovibrio ZSDZ42 sp. nov., isolated from coastal seawater in Qingdao.</title>
        <authorList>
            <person name="Zhang P."/>
        </authorList>
    </citation>
    <scope>NUCLEOTIDE SEQUENCE</scope>
    <source>
        <strain evidence="6">ZSDZ42</strain>
    </source>
</reference>